<organism evidence="1 2">
    <name type="scientific">Hibiscus sabdariffa</name>
    <name type="common">roselle</name>
    <dbReference type="NCBI Taxonomy" id="183260"/>
    <lineage>
        <taxon>Eukaryota</taxon>
        <taxon>Viridiplantae</taxon>
        <taxon>Streptophyta</taxon>
        <taxon>Embryophyta</taxon>
        <taxon>Tracheophyta</taxon>
        <taxon>Spermatophyta</taxon>
        <taxon>Magnoliopsida</taxon>
        <taxon>eudicotyledons</taxon>
        <taxon>Gunneridae</taxon>
        <taxon>Pentapetalae</taxon>
        <taxon>rosids</taxon>
        <taxon>malvids</taxon>
        <taxon>Malvales</taxon>
        <taxon>Malvaceae</taxon>
        <taxon>Malvoideae</taxon>
        <taxon>Hibiscus</taxon>
    </lineage>
</organism>
<evidence type="ECO:0000313" key="2">
    <source>
        <dbReference type="Proteomes" id="UP001396334"/>
    </source>
</evidence>
<evidence type="ECO:0000313" key="1">
    <source>
        <dbReference type="EMBL" id="KAK9042896.1"/>
    </source>
</evidence>
<keyword evidence="2" id="KW-1185">Reference proteome</keyword>
<name>A0ABR2TZH8_9ROSI</name>
<dbReference type="Proteomes" id="UP001396334">
    <property type="component" value="Unassembled WGS sequence"/>
</dbReference>
<comment type="caution">
    <text evidence="1">The sequence shown here is derived from an EMBL/GenBank/DDBJ whole genome shotgun (WGS) entry which is preliminary data.</text>
</comment>
<protein>
    <submittedName>
        <fullName evidence="1">Uncharacterized protein</fullName>
    </submittedName>
</protein>
<accession>A0ABR2TZH8</accession>
<gene>
    <name evidence="1" type="ORF">V6N11_071250</name>
</gene>
<proteinExistence type="predicted"/>
<reference evidence="1 2" key="1">
    <citation type="journal article" date="2024" name="G3 (Bethesda)">
        <title>Genome assembly of Hibiscus sabdariffa L. provides insights into metabolisms of medicinal natural products.</title>
        <authorList>
            <person name="Kim T."/>
        </authorList>
    </citation>
    <scope>NUCLEOTIDE SEQUENCE [LARGE SCALE GENOMIC DNA]</scope>
    <source>
        <strain evidence="1">TK-2024</strain>
        <tissue evidence="1">Old leaves</tissue>
    </source>
</reference>
<sequence>MNKAIIQDSVRAPVTVKVGLNIMRPSISLSLVLLTSKGTVIMGSLLEFLNAEALKAIFEVVDCGDKPDKNIRTSITRLERYEKTQVKVLSKGDWLKVSEVITLQSVFNIVSKEIAPTSRNQGTCFQHKGFLLAWLTVENPSLTEANAVCSSLTKEFGPSPNSPKNRPLEKEMGKDHIVEDDGANLVDSLNEQDNLHEGDPRSATSTSIAPLTLGKGVELGPLAVRADANFFVNLVTLKMIYSIEVIASPLTEMERITTRVEYRNPDVIFLGTGGKRKYVDSSRGKEKKICVREELVVVTAKIISVILFNSEPSKTFGTI</sequence>
<dbReference type="EMBL" id="JBBPBN010000003">
    <property type="protein sequence ID" value="KAK9042896.1"/>
    <property type="molecule type" value="Genomic_DNA"/>
</dbReference>